<comment type="caution">
    <text evidence="1">The sequence shown here is derived from an EMBL/GenBank/DDBJ whole genome shotgun (WGS) entry which is preliminary data.</text>
</comment>
<protein>
    <submittedName>
        <fullName evidence="1">Uncharacterized protein</fullName>
    </submittedName>
</protein>
<gene>
    <name evidence="1" type="ORF">E2493_06160</name>
</gene>
<dbReference type="OrthoDB" id="9909393at2"/>
<proteinExistence type="predicted"/>
<organism evidence="1 2">
    <name type="scientific">Sphingomonas parva</name>
    <dbReference type="NCBI Taxonomy" id="2555898"/>
    <lineage>
        <taxon>Bacteria</taxon>
        <taxon>Pseudomonadati</taxon>
        <taxon>Pseudomonadota</taxon>
        <taxon>Alphaproteobacteria</taxon>
        <taxon>Sphingomonadales</taxon>
        <taxon>Sphingomonadaceae</taxon>
        <taxon>Sphingomonas</taxon>
    </lineage>
</organism>
<evidence type="ECO:0000313" key="1">
    <source>
        <dbReference type="EMBL" id="TFI59106.1"/>
    </source>
</evidence>
<accession>A0A4Y8ZX73</accession>
<sequence>MIILSRWSESSAAASLAWKAVVLGRECPGLVGAMSADPALGAILAFAKIAQNDTNVKRKSHEAAGNPRLYPAHTESYGTPQLPGRDLRRAISTVMERAYLLGSIVAAGGTGSMDLLVENPFWPALGAALIAILLMRRALRNVPLLVPADAESRARR</sequence>
<dbReference type="EMBL" id="SPDV01000009">
    <property type="protein sequence ID" value="TFI59106.1"/>
    <property type="molecule type" value="Genomic_DNA"/>
</dbReference>
<reference evidence="1 2" key="1">
    <citation type="submission" date="2019-03" db="EMBL/GenBank/DDBJ databases">
        <title>Genome sequence of Sphingomonas sp. 17J27-24.</title>
        <authorList>
            <person name="Kim M."/>
            <person name="Maeng S."/>
            <person name="Sathiyaraj S."/>
        </authorList>
    </citation>
    <scope>NUCLEOTIDE SEQUENCE [LARGE SCALE GENOMIC DNA]</scope>
    <source>
        <strain evidence="1 2">17J27-24</strain>
    </source>
</reference>
<dbReference type="AlphaFoldDB" id="A0A4Y8ZX73"/>
<dbReference type="Proteomes" id="UP000298213">
    <property type="component" value="Unassembled WGS sequence"/>
</dbReference>
<name>A0A4Y8ZX73_9SPHN</name>
<evidence type="ECO:0000313" key="2">
    <source>
        <dbReference type="Proteomes" id="UP000298213"/>
    </source>
</evidence>
<keyword evidence="2" id="KW-1185">Reference proteome</keyword>